<keyword evidence="8" id="KW-1185">Reference proteome</keyword>
<evidence type="ECO:0000256" key="2">
    <source>
        <dbReference type="ARBA" id="ARBA00022692"/>
    </source>
</evidence>
<evidence type="ECO:0000256" key="1">
    <source>
        <dbReference type="ARBA" id="ARBA00004651"/>
    </source>
</evidence>
<sequence length="389" mass="39150">MLTMDLVRRGRIATSLVFLLFGVALGVWTARIPAVKEKLGLTDGRLSIALLAFAAGCIAGMALIGRLTDRFGSSRVLVPAALLEGLLLIPPGFAGGLVTLSIALFAFGAGHGTLNIAMNANAAEVERAMGRPVMTSFHAVYSIGGFTGALLGGLFAHLGIGVGATLLAVGLVVLAAAAWSARRVLPSTPAPATPAEERSRNPWLLFFGVVVLCTLVGEGAAADWSAVYLRDELGSSEAFAAYGYAAFAILMTVGRVFGDRLAARFGPVVLVRASGVVAAAGLGAGLLAGSTVAGVAGFGLLGLGLSCVAPQFFSAAAAIDPARAGRALSTVVSIGYVGFLIGPIVIGAAATVVGLTAALWIPVVLAAFVAASAGTIRRSRVTLRPGSPG</sequence>
<name>A0ABQ4AIL5_9ACTN</name>
<dbReference type="EMBL" id="BOMP01000055">
    <property type="protein sequence ID" value="GIE40867.1"/>
    <property type="molecule type" value="Genomic_DNA"/>
</dbReference>
<gene>
    <name evidence="7" type="ORF">Alo02nite_37650</name>
</gene>
<feature type="transmembrane region" description="Helical" evidence="5">
    <location>
        <begin position="139"/>
        <end position="158"/>
    </location>
</feature>
<feature type="transmembrane region" description="Helical" evidence="5">
    <location>
        <begin position="357"/>
        <end position="376"/>
    </location>
</feature>
<evidence type="ECO:0000256" key="3">
    <source>
        <dbReference type="ARBA" id="ARBA00022989"/>
    </source>
</evidence>
<feature type="transmembrane region" description="Helical" evidence="5">
    <location>
        <begin position="76"/>
        <end position="94"/>
    </location>
</feature>
<keyword evidence="3 5" id="KW-1133">Transmembrane helix</keyword>
<dbReference type="PROSITE" id="PS50850">
    <property type="entry name" value="MFS"/>
    <property type="match status" value="1"/>
</dbReference>
<dbReference type="SUPFAM" id="SSF103473">
    <property type="entry name" value="MFS general substrate transporter"/>
    <property type="match status" value="1"/>
</dbReference>
<feature type="transmembrane region" description="Helical" evidence="5">
    <location>
        <begin position="239"/>
        <end position="257"/>
    </location>
</feature>
<dbReference type="CDD" id="cd17393">
    <property type="entry name" value="MFS_MosC_like"/>
    <property type="match status" value="1"/>
</dbReference>
<feature type="transmembrane region" description="Helical" evidence="5">
    <location>
        <begin position="164"/>
        <end position="182"/>
    </location>
</feature>
<dbReference type="Gene3D" id="1.20.1250.20">
    <property type="entry name" value="MFS general substrate transporter like domains"/>
    <property type="match status" value="2"/>
</dbReference>
<feature type="domain" description="Major facilitator superfamily (MFS) profile" evidence="6">
    <location>
        <begin position="10"/>
        <end position="374"/>
    </location>
</feature>
<feature type="transmembrane region" description="Helical" evidence="5">
    <location>
        <begin position="203"/>
        <end position="227"/>
    </location>
</feature>
<evidence type="ECO:0000256" key="4">
    <source>
        <dbReference type="ARBA" id="ARBA00023136"/>
    </source>
</evidence>
<dbReference type="InterPro" id="IPR051788">
    <property type="entry name" value="MFS_Transporter"/>
</dbReference>
<feature type="transmembrane region" description="Helical" evidence="5">
    <location>
        <begin position="295"/>
        <end position="319"/>
    </location>
</feature>
<feature type="transmembrane region" description="Helical" evidence="5">
    <location>
        <begin position="46"/>
        <end position="64"/>
    </location>
</feature>
<reference evidence="7 8" key="1">
    <citation type="submission" date="2021-01" db="EMBL/GenBank/DDBJ databases">
        <title>Whole genome shotgun sequence of Actinoplanes lobatus NBRC 12513.</title>
        <authorList>
            <person name="Komaki H."/>
            <person name="Tamura T."/>
        </authorList>
    </citation>
    <scope>NUCLEOTIDE SEQUENCE [LARGE SCALE GENOMIC DNA]</scope>
    <source>
        <strain evidence="7 8">NBRC 12513</strain>
    </source>
</reference>
<comment type="subcellular location">
    <subcellularLocation>
        <location evidence="1">Cell membrane</location>
        <topology evidence="1">Multi-pass membrane protein</topology>
    </subcellularLocation>
</comment>
<organism evidence="7 8">
    <name type="scientific">Actinoplanes lobatus</name>
    <dbReference type="NCBI Taxonomy" id="113568"/>
    <lineage>
        <taxon>Bacteria</taxon>
        <taxon>Bacillati</taxon>
        <taxon>Actinomycetota</taxon>
        <taxon>Actinomycetes</taxon>
        <taxon>Micromonosporales</taxon>
        <taxon>Micromonosporaceae</taxon>
        <taxon>Actinoplanes</taxon>
    </lineage>
</organism>
<dbReference type="InterPro" id="IPR011701">
    <property type="entry name" value="MFS"/>
</dbReference>
<keyword evidence="2 5" id="KW-0812">Transmembrane</keyword>
<accession>A0ABQ4AIL5</accession>
<dbReference type="InterPro" id="IPR036259">
    <property type="entry name" value="MFS_trans_sf"/>
</dbReference>
<feature type="transmembrane region" description="Helical" evidence="5">
    <location>
        <begin position="12"/>
        <end position="34"/>
    </location>
</feature>
<comment type="caution">
    <text evidence="7">The sequence shown here is derived from an EMBL/GenBank/DDBJ whole genome shotgun (WGS) entry which is preliminary data.</text>
</comment>
<keyword evidence="4 5" id="KW-0472">Membrane</keyword>
<evidence type="ECO:0000256" key="5">
    <source>
        <dbReference type="SAM" id="Phobius"/>
    </source>
</evidence>
<protein>
    <submittedName>
        <fullName evidence="7">MFS transporter</fullName>
    </submittedName>
</protein>
<proteinExistence type="predicted"/>
<feature type="transmembrane region" description="Helical" evidence="5">
    <location>
        <begin position="269"/>
        <end position="289"/>
    </location>
</feature>
<evidence type="ECO:0000313" key="7">
    <source>
        <dbReference type="EMBL" id="GIE40867.1"/>
    </source>
</evidence>
<dbReference type="InterPro" id="IPR020846">
    <property type="entry name" value="MFS_dom"/>
</dbReference>
<dbReference type="Pfam" id="PF07690">
    <property type="entry name" value="MFS_1"/>
    <property type="match status" value="1"/>
</dbReference>
<dbReference type="PANTHER" id="PTHR23514">
    <property type="entry name" value="BYPASS OF STOP CODON PROTEIN 6"/>
    <property type="match status" value="1"/>
</dbReference>
<dbReference type="PANTHER" id="PTHR23514:SF13">
    <property type="entry name" value="INNER MEMBRANE PROTEIN YBJJ"/>
    <property type="match status" value="1"/>
</dbReference>
<dbReference type="Proteomes" id="UP000631312">
    <property type="component" value="Unassembled WGS sequence"/>
</dbReference>
<evidence type="ECO:0000259" key="6">
    <source>
        <dbReference type="PROSITE" id="PS50850"/>
    </source>
</evidence>
<feature type="transmembrane region" description="Helical" evidence="5">
    <location>
        <begin position="100"/>
        <end position="118"/>
    </location>
</feature>
<evidence type="ECO:0000313" key="8">
    <source>
        <dbReference type="Proteomes" id="UP000631312"/>
    </source>
</evidence>
<feature type="transmembrane region" description="Helical" evidence="5">
    <location>
        <begin position="331"/>
        <end position="351"/>
    </location>
</feature>